<dbReference type="Gene3D" id="3.40.720.10">
    <property type="entry name" value="Alkaline Phosphatase, subunit A"/>
    <property type="match status" value="1"/>
</dbReference>
<gene>
    <name evidence="1" type="ORF">MSEDJ_55810</name>
</gene>
<dbReference type="PANTHER" id="PTHR10151">
    <property type="entry name" value="ECTONUCLEOTIDE PYROPHOSPHATASE/PHOSPHODIESTERASE"/>
    <property type="match status" value="1"/>
</dbReference>
<accession>A0A7I7QYZ2</accession>
<dbReference type="PANTHER" id="PTHR10151:SF120">
    <property type="entry name" value="BIS(5'-ADENOSYL)-TRIPHOSPHATASE"/>
    <property type="match status" value="1"/>
</dbReference>
<evidence type="ECO:0008006" key="3">
    <source>
        <dbReference type="Google" id="ProtNLM"/>
    </source>
</evidence>
<dbReference type="Pfam" id="PF01663">
    <property type="entry name" value="Phosphodiest"/>
    <property type="match status" value="1"/>
</dbReference>
<organism evidence="1 2">
    <name type="scientific">Mycolicibacterium sediminis</name>
    <dbReference type="NCBI Taxonomy" id="1286180"/>
    <lineage>
        <taxon>Bacteria</taxon>
        <taxon>Bacillati</taxon>
        <taxon>Actinomycetota</taxon>
        <taxon>Actinomycetes</taxon>
        <taxon>Mycobacteriales</taxon>
        <taxon>Mycobacteriaceae</taxon>
        <taxon>Mycolicibacterium</taxon>
    </lineage>
</organism>
<dbReference type="SUPFAM" id="SSF53649">
    <property type="entry name" value="Alkaline phosphatase-like"/>
    <property type="match status" value="1"/>
</dbReference>
<dbReference type="KEGG" id="msei:MSEDJ_55810"/>
<sequence>MVTVVTQFVSALLDPRSMSGGQAPGQLPMLTAMLSLVRNEFDRVTGARDAAAPAGGTAFGQRATSSATVDPTKQHVLVIGVDGTNLSRILADPDNVNFLALMNTSTTGPSSIVGHTTISNPSWTSILTGAWGERTGVVNNVFTPWTYDTWPTVFNQLEALDSDIQTMAVANWDVINGIAGAGALPVDRNLFVAQVEGDTNWLATDDDVADLTIDAIAGQNAPNFLFSYFVGVDENGHMYGGASQEYEDAITNMDENLGAIMNAVALREKATGEDWTIMVVTDHGHQPQVGFGHGFQSPDETETFVIVDGPGFGDGYVNRQYEIVDTTPTVLTLFGGAPRAASDGVPLQTLGFGFLPTNLVEALEEAIAENTSPDLVTSLVLGIRTIFTTIPYYVYGADAGLPDFLAGPGKVLLDGLYVATNVPAQIVAFLTGVTGARLFPLLPPPAPNFPPANGGVLYPAPAIVA</sequence>
<dbReference type="Proteomes" id="UP000467193">
    <property type="component" value="Chromosome"/>
</dbReference>
<name>A0A7I7QYZ2_9MYCO</name>
<keyword evidence="2" id="KW-1185">Reference proteome</keyword>
<dbReference type="InterPro" id="IPR017850">
    <property type="entry name" value="Alkaline_phosphatase_core_sf"/>
</dbReference>
<dbReference type="EMBL" id="AP022588">
    <property type="protein sequence ID" value="BBY31485.1"/>
    <property type="molecule type" value="Genomic_DNA"/>
</dbReference>
<protein>
    <recommendedName>
        <fullName evidence="3">Phosphodiesterase</fullName>
    </recommendedName>
</protein>
<proteinExistence type="predicted"/>
<dbReference type="AlphaFoldDB" id="A0A7I7QYZ2"/>
<dbReference type="GO" id="GO:0016787">
    <property type="term" value="F:hydrolase activity"/>
    <property type="evidence" value="ECO:0007669"/>
    <property type="project" value="UniProtKB-ARBA"/>
</dbReference>
<evidence type="ECO:0000313" key="2">
    <source>
        <dbReference type="Proteomes" id="UP000467193"/>
    </source>
</evidence>
<reference evidence="1 2" key="1">
    <citation type="journal article" date="2019" name="Emerg. Microbes Infect.">
        <title>Comprehensive subspecies identification of 175 nontuberculous mycobacteria species based on 7547 genomic profiles.</title>
        <authorList>
            <person name="Matsumoto Y."/>
            <person name="Kinjo T."/>
            <person name="Motooka D."/>
            <person name="Nabeya D."/>
            <person name="Jung N."/>
            <person name="Uechi K."/>
            <person name="Horii T."/>
            <person name="Iida T."/>
            <person name="Fujita J."/>
            <person name="Nakamura S."/>
        </authorList>
    </citation>
    <scope>NUCLEOTIDE SEQUENCE [LARGE SCALE GENOMIC DNA]</scope>
    <source>
        <strain evidence="1 2">JCM 17899</strain>
    </source>
</reference>
<evidence type="ECO:0000313" key="1">
    <source>
        <dbReference type="EMBL" id="BBY31485.1"/>
    </source>
</evidence>
<dbReference type="InterPro" id="IPR002591">
    <property type="entry name" value="Phosphodiest/P_Trfase"/>
</dbReference>